<proteinExistence type="predicted"/>
<evidence type="ECO:0000313" key="3">
    <source>
        <dbReference type="EMBL" id="KAJ7308530.1"/>
    </source>
</evidence>
<comment type="caution">
    <text evidence="3">The sequence shown here is derived from an EMBL/GenBank/DDBJ whole genome shotgun (WGS) entry which is preliminary data.</text>
</comment>
<feature type="transmembrane region" description="Helical" evidence="1">
    <location>
        <begin position="197"/>
        <end position="220"/>
    </location>
</feature>
<sequence length="471" mass="51500">MLTLLILVHAHLFFKNGRAAVPSVNILELRTSIDTCDDINNCRRLFDVIWGCLATIFACTWVSVHPNVPPPGQTWLALLWRRLKMMLIAFIAPELMVGFAGRQFYVARRLSKEFAVSRTHGYLFCMGGFASSTGYPVATKQQLEDPVLGPGFLAAIRDVDAEDIMDKSKGDALSKGLALAQGLWFTAQCLARVQQHLAITALEAATLAFAVVNVSIWLLWWGKPLDVQRPIIVGPPKTGVGVQPTSSSRIAAVPLKRLDRFFAPITGLYAEFDPLSSPSVPSFWALGAISETDNTGSLIAEGTVGMIFGAIHCIAWNSSFPTAEEKWMWRSCALVVAAIPAAILALFVVNEAVFRVFLSDGKPKPEEVGDDADRAVMTGGDSDVRVRSTRLREPESLSESPSAVFHASSTALSITGIRKYISATFIRIFYISIPIYILARLFLTTLPFTGLRALPPGAFADVDWSLYIPHL</sequence>
<reference evidence="3" key="1">
    <citation type="submission" date="2023-03" db="EMBL/GenBank/DDBJ databases">
        <title>Massive genome expansion in bonnet fungi (Mycena s.s.) driven by repeated elements and novel gene families across ecological guilds.</title>
        <authorList>
            <consortium name="Lawrence Berkeley National Laboratory"/>
            <person name="Harder C.B."/>
            <person name="Miyauchi S."/>
            <person name="Viragh M."/>
            <person name="Kuo A."/>
            <person name="Thoen E."/>
            <person name="Andreopoulos B."/>
            <person name="Lu D."/>
            <person name="Skrede I."/>
            <person name="Drula E."/>
            <person name="Henrissat B."/>
            <person name="Morin E."/>
            <person name="Kohler A."/>
            <person name="Barry K."/>
            <person name="LaButti K."/>
            <person name="Morin E."/>
            <person name="Salamov A."/>
            <person name="Lipzen A."/>
            <person name="Mereny Z."/>
            <person name="Hegedus B."/>
            <person name="Baldrian P."/>
            <person name="Stursova M."/>
            <person name="Weitz H."/>
            <person name="Taylor A."/>
            <person name="Grigoriev I.V."/>
            <person name="Nagy L.G."/>
            <person name="Martin F."/>
            <person name="Kauserud H."/>
        </authorList>
    </citation>
    <scope>NUCLEOTIDE SEQUENCE</scope>
    <source>
        <strain evidence="3">CBHHK002</strain>
    </source>
</reference>
<evidence type="ECO:0000256" key="2">
    <source>
        <dbReference type="SAM" id="SignalP"/>
    </source>
</evidence>
<dbReference type="Proteomes" id="UP001218218">
    <property type="component" value="Unassembled WGS sequence"/>
</dbReference>
<dbReference type="EMBL" id="JARIHO010000085">
    <property type="protein sequence ID" value="KAJ7308530.1"/>
    <property type="molecule type" value="Genomic_DNA"/>
</dbReference>
<organism evidence="3 4">
    <name type="scientific">Mycena albidolilacea</name>
    <dbReference type="NCBI Taxonomy" id="1033008"/>
    <lineage>
        <taxon>Eukaryota</taxon>
        <taxon>Fungi</taxon>
        <taxon>Dikarya</taxon>
        <taxon>Basidiomycota</taxon>
        <taxon>Agaricomycotina</taxon>
        <taxon>Agaricomycetes</taxon>
        <taxon>Agaricomycetidae</taxon>
        <taxon>Agaricales</taxon>
        <taxon>Marasmiineae</taxon>
        <taxon>Mycenaceae</taxon>
        <taxon>Mycena</taxon>
    </lineage>
</organism>
<evidence type="ECO:0008006" key="5">
    <source>
        <dbReference type="Google" id="ProtNLM"/>
    </source>
</evidence>
<keyword evidence="2" id="KW-0732">Signal</keyword>
<feature type="transmembrane region" description="Helical" evidence="1">
    <location>
        <begin position="327"/>
        <end position="349"/>
    </location>
</feature>
<gene>
    <name evidence="3" type="ORF">DFH08DRAFT_975131</name>
</gene>
<dbReference type="PANTHER" id="PTHR35043">
    <property type="entry name" value="TRANSCRIPTION FACTOR DOMAIN-CONTAINING PROTEIN"/>
    <property type="match status" value="1"/>
</dbReference>
<feature type="signal peptide" evidence="2">
    <location>
        <begin position="1"/>
        <end position="19"/>
    </location>
</feature>
<protein>
    <recommendedName>
        <fullName evidence="5">Wax synthase domain-containing protein</fullName>
    </recommendedName>
</protein>
<keyword evidence="1" id="KW-0812">Transmembrane</keyword>
<accession>A0AAD7EBJ9</accession>
<feature type="chain" id="PRO_5042043742" description="Wax synthase domain-containing protein" evidence="2">
    <location>
        <begin position="20"/>
        <end position="471"/>
    </location>
</feature>
<feature type="transmembrane region" description="Helical" evidence="1">
    <location>
        <begin position="428"/>
        <end position="448"/>
    </location>
</feature>
<keyword evidence="1" id="KW-1133">Transmembrane helix</keyword>
<evidence type="ECO:0000256" key="1">
    <source>
        <dbReference type="SAM" id="Phobius"/>
    </source>
</evidence>
<dbReference type="AlphaFoldDB" id="A0AAD7EBJ9"/>
<name>A0AAD7EBJ9_9AGAR</name>
<dbReference type="PANTHER" id="PTHR35043:SF7">
    <property type="entry name" value="TRANSCRIPTION FACTOR DOMAIN-CONTAINING PROTEIN"/>
    <property type="match status" value="1"/>
</dbReference>
<keyword evidence="1" id="KW-0472">Membrane</keyword>
<feature type="transmembrane region" description="Helical" evidence="1">
    <location>
        <begin position="85"/>
        <end position="105"/>
    </location>
</feature>
<evidence type="ECO:0000313" key="4">
    <source>
        <dbReference type="Proteomes" id="UP001218218"/>
    </source>
</evidence>
<keyword evidence="4" id="KW-1185">Reference proteome</keyword>